<organism evidence="1">
    <name type="scientific">Rhizophora mucronata</name>
    <name type="common">Asiatic mangrove</name>
    <dbReference type="NCBI Taxonomy" id="61149"/>
    <lineage>
        <taxon>Eukaryota</taxon>
        <taxon>Viridiplantae</taxon>
        <taxon>Streptophyta</taxon>
        <taxon>Embryophyta</taxon>
        <taxon>Tracheophyta</taxon>
        <taxon>Spermatophyta</taxon>
        <taxon>Magnoliopsida</taxon>
        <taxon>eudicotyledons</taxon>
        <taxon>Gunneridae</taxon>
        <taxon>Pentapetalae</taxon>
        <taxon>rosids</taxon>
        <taxon>fabids</taxon>
        <taxon>Malpighiales</taxon>
        <taxon>Rhizophoraceae</taxon>
        <taxon>Rhizophora</taxon>
    </lineage>
</organism>
<reference evidence="1" key="1">
    <citation type="submission" date="2018-02" db="EMBL/GenBank/DDBJ databases">
        <title>Rhizophora mucronata_Transcriptome.</title>
        <authorList>
            <person name="Meera S.P."/>
            <person name="Sreeshan A."/>
            <person name="Augustine A."/>
        </authorList>
    </citation>
    <scope>NUCLEOTIDE SEQUENCE</scope>
    <source>
        <tissue evidence="1">Leaf</tissue>
    </source>
</reference>
<evidence type="ECO:0000313" key="1">
    <source>
        <dbReference type="EMBL" id="MBX41305.1"/>
    </source>
</evidence>
<protein>
    <submittedName>
        <fullName evidence="1">Uncharacterized protein</fullName>
    </submittedName>
</protein>
<name>A0A2P2NFP5_RHIMU</name>
<dbReference type="AlphaFoldDB" id="A0A2P2NFP5"/>
<proteinExistence type="predicted"/>
<sequence length="18" mass="2155">MNWVSLNFGCLVIKVHFF</sequence>
<dbReference type="EMBL" id="GGEC01060821">
    <property type="protein sequence ID" value="MBX41305.1"/>
    <property type="molecule type" value="Transcribed_RNA"/>
</dbReference>
<accession>A0A2P2NFP5</accession>